<accession>A0A1U7UZE0</accession>
<dbReference type="Gene3D" id="3.30.420.10">
    <property type="entry name" value="Ribonuclease H-like superfamily/Ribonuclease H"/>
    <property type="match status" value="1"/>
</dbReference>
<dbReference type="GO" id="GO:0003676">
    <property type="term" value="F:nucleic acid binding"/>
    <property type="evidence" value="ECO:0007669"/>
    <property type="project" value="InterPro"/>
</dbReference>
<dbReference type="AlphaFoldDB" id="A0A1U7UZE0"/>
<keyword evidence="1" id="KW-1185">Reference proteome</keyword>
<dbReference type="KEGG" id="nsy:104213529"/>
<dbReference type="InterPro" id="IPR036397">
    <property type="entry name" value="RNaseH_sf"/>
</dbReference>
<proteinExistence type="predicted"/>
<reference evidence="1" key="1">
    <citation type="journal article" date="2013" name="Genome Biol.">
        <title>Reference genomes and transcriptomes of Nicotiana sylvestris and Nicotiana tomentosiformis.</title>
        <authorList>
            <person name="Sierro N."/>
            <person name="Battey J.N."/>
            <person name="Ouadi S."/>
            <person name="Bovet L."/>
            <person name="Goepfert S."/>
            <person name="Bakaher N."/>
            <person name="Peitsch M.C."/>
            <person name="Ivanov N.V."/>
        </authorList>
    </citation>
    <scope>NUCLEOTIDE SEQUENCE [LARGE SCALE GENOMIC DNA]</scope>
</reference>
<organism evidence="1 2">
    <name type="scientific">Nicotiana sylvestris</name>
    <name type="common">Wood tobacco</name>
    <name type="synonym">South American tobacco</name>
    <dbReference type="NCBI Taxonomy" id="4096"/>
    <lineage>
        <taxon>Eukaryota</taxon>
        <taxon>Viridiplantae</taxon>
        <taxon>Streptophyta</taxon>
        <taxon>Embryophyta</taxon>
        <taxon>Tracheophyta</taxon>
        <taxon>Spermatophyta</taxon>
        <taxon>Magnoliopsida</taxon>
        <taxon>eudicotyledons</taxon>
        <taxon>Gunneridae</taxon>
        <taxon>Pentapetalae</taxon>
        <taxon>asterids</taxon>
        <taxon>lamiids</taxon>
        <taxon>Solanales</taxon>
        <taxon>Solanaceae</taxon>
        <taxon>Nicotianoideae</taxon>
        <taxon>Nicotianeae</taxon>
        <taxon>Nicotiana</taxon>
    </lineage>
</organism>
<dbReference type="Proteomes" id="UP000189701">
    <property type="component" value="Unplaced"/>
</dbReference>
<sequence length="108" mass="13019">MPTKTVNATRTDWAKKLDDALWAYRTTFKTPIDMSPYKLVFEKACHLLVELEHRAWWAMKQLNLDIEAARTNRVTELHELDEFQFLAFESTRLYKERMKRLHYKNIAE</sequence>
<dbReference type="OrthoDB" id="1298805at2759"/>
<name>A0A1U7UZE0_NICSY</name>
<dbReference type="eggNOG" id="KOG0017">
    <property type="taxonomic scope" value="Eukaryota"/>
</dbReference>
<reference evidence="2" key="2">
    <citation type="submission" date="2025-08" db="UniProtKB">
        <authorList>
            <consortium name="RefSeq"/>
        </authorList>
    </citation>
    <scope>IDENTIFICATION</scope>
    <source>
        <tissue evidence="2">Leaf</tissue>
    </source>
</reference>
<dbReference type="RefSeq" id="XP_009761377.1">
    <property type="nucleotide sequence ID" value="XM_009763075.1"/>
</dbReference>
<gene>
    <name evidence="2" type="primary">LOC104213529</name>
</gene>
<evidence type="ECO:0000313" key="2">
    <source>
        <dbReference type="RefSeq" id="XP_009761377.1"/>
    </source>
</evidence>
<protein>
    <submittedName>
        <fullName evidence="2">Uncharacterized protein LOC104213529</fullName>
    </submittedName>
</protein>
<dbReference type="GeneID" id="104213529"/>
<evidence type="ECO:0000313" key="1">
    <source>
        <dbReference type="Proteomes" id="UP000189701"/>
    </source>
</evidence>